<keyword evidence="2" id="KW-1185">Reference proteome</keyword>
<dbReference type="Proteomes" id="UP000363270">
    <property type="component" value="Segment"/>
</dbReference>
<name>A0A5Q2W7P7_9CAUD</name>
<accession>A0A5Q2W7P7</accession>
<proteinExistence type="predicted"/>
<dbReference type="EMBL" id="MN524845">
    <property type="protein sequence ID" value="QGH74222.1"/>
    <property type="molecule type" value="Genomic_DNA"/>
</dbReference>
<dbReference type="GeneID" id="56239318"/>
<evidence type="ECO:0000313" key="2">
    <source>
        <dbReference type="Proteomes" id="UP000363270"/>
    </source>
</evidence>
<sequence>MYILKNVEGKYLFDFGLEWAYWTDEQDAAYKMERLLDAEMTQKVIKMWQDVETEIVEVKK</sequence>
<protein>
    <submittedName>
        <fullName evidence="1">Uncharacterized protein</fullName>
    </submittedName>
</protein>
<evidence type="ECO:0000313" key="1">
    <source>
        <dbReference type="EMBL" id="QGH74222.1"/>
    </source>
</evidence>
<dbReference type="RefSeq" id="YP_009910599.1">
    <property type="nucleotide sequence ID" value="NC_049972.1"/>
</dbReference>
<reference evidence="1 2" key="1">
    <citation type="submission" date="2019-09" db="EMBL/GenBank/DDBJ databases">
        <title>Isolation and characterization of two phi29 phages that infect Bacillus pumilis.</title>
        <authorList>
            <person name="Batinovic S."/>
            <person name="Rice D."/>
            <person name="Beer M."/>
            <person name="Petrovski S."/>
        </authorList>
    </citation>
    <scope>NUCLEOTIDE SEQUENCE [LARGE SCALE GENOMIC DNA]</scope>
</reference>
<organism evidence="1 2">
    <name type="scientific">Bacillus phage vB_Bpu_PumA2</name>
    <dbReference type="NCBI Taxonomy" id="2662128"/>
    <lineage>
        <taxon>Viruses</taxon>
        <taxon>Duplodnaviria</taxon>
        <taxon>Heunggongvirae</taxon>
        <taxon>Uroviricota</taxon>
        <taxon>Caudoviricetes</taxon>
        <taxon>Salasmaviridae</taxon>
        <taxon>Bundooravirus</taxon>
        <taxon>Bundooravirus PumA2</taxon>
    </lineage>
</organism>
<dbReference type="KEGG" id="vg:56239318"/>